<dbReference type="GO" id="GO:0045087">
    <property type="term" value="P:innate immune response"/>
    <property type="evidence" value="ECO:0007669"/>
    <property type="project" value="UniProtKB-KW"/>
</dbReference>
<dbReference type="GO" id="GO:0033745">
    <property type="term" value="F:L-methionine-(R)-S-oxide reductase activity"/>
    <property type="evidence" value="ECO:0007669"/>
    <property type="project" value="UniProtKB-EC"/>
</dbReference>
<dbReference type="GO" id="GO:0030091">
    <property type="term" value="P:protein repair"/>
    <property type="evidence" value="ECO:0000318"/>
    <property type="project" value="GO_Central"/>
</dbReference>
<comment type="subcellular location">
    <subcellularLocation>
        <location evidence="3">Cytoplasm</location>
        <location evidence="3">Cytoskeleton</location>
    </subcellularLocation>
    <subcellularLocation>
        <location evidence="2">Nucleus</location>
    </subcellularLocation>
</comment>
<evidence type="ECO:0000256" key="4">
    <source>
        <dbReference type="ARBA" id="ARBA00007174"/>
    </source>
</evidence>
<evidence type="ECO:0000313" key="18">
    <source>
        <dbReference type="Ensembl" id="ENSGALP00010027078.1"/>
    </source>
</evidence>
<organism evidence="18 19">
    <name type="scientific">Gallus gallus</name>
    <name type="common">Chicken</name>
    <dbReference type="NCBI Taxonomy" id="9031"/>
    <lineage>
        <taxon>Eukaryota</taxon>
        <taxon>Metazoa</taxon>
        <taxon>Chordata</taxon>
        <taxon>Craniata</taxon>
        <taxon>Vertebrata</taxon>
        <taxon>Euteleostomi</taxon>
        <taxon>Archelosauria</taxon>
        <taxon>Archosauria</taxon>
        <taxon>Dinosauria</taxon>
        <taxon>Saurischia</taxon>
        <taxon>Theropoda</taxon>
        <taxon>Coelurosauria</taxon>
        <taxon>Aves</taxon>
        <taxon>Neognathae</taxon>
        <taxon>Galloanserae</taxon>
        <taxon>Galliformes</taxon>
        <taxon>Phasianidae</taxon>
        <taxon>Phasianinae</taxon>
        <taxon>Gallus</taxon>
    </lineage>
</organism>
<dbReference type="Proteomes" id="UP000000539">
    <property type="component" value="Chromosome 14"/>
</dbReference>
<keyword evidence="19" id="KW-1185">Reference proteome</keyword>
<reference evidence="18" key="3">
    <citation type="submission" date="2025-09" db="UniProtKB">
        <authorList>
            <consortium name="Ensembl"/>
        </authorList>
    </citation>
    <scope>IDENTIFICATION</scope>
    <source>
        <strain evidence="18">broiler</strain>
    </source>
</reference>
<dbReference type="AlphaFoldDB" id="A0A8V0Z1I0"/>
<evidence type="ECO:0000256" key="9">
    <source>
        <dbReference type="ARBA" id="ARBA00022859"/>
    </source>
</evidence>
<evidence type="ECO:0000256" key="3">
    <source>
        <dbReference type="ARBA" id="ARBA00004245"/>
    </source>
</evidence>
<dbReference type="InterPro" id="IPR052150">
    <property type="entry name" value="MsrB_Met_sulfoxide_reductase"/>
</dbReference>
<keyword evidence="13" id="KW-0539">Nucleus</keyword>
<evidence type="ECO:0000256" key="16">
    <source>
        <dbReference type="ARBA" id="ARBA00049261"/>
    </source>
</evidence>
<keyword evidence="9" id="KW-0391">Immunity</keyword>
<evidence type="ECO:0000256" key="15">
    <source>
        <dbReference type="ARBA" id="ARBA00048488"/>
    </source>
</evidence>
<dbReference type="GO" id="GO:0033743">
    <property type="term" value="F:peptide-methionine (R)-S-oxide reductase activity"/>
    <property type="evidence" value="ECO:0000318"/>
    <property type="project" value="GO_Central"/>
</dbReference>
<reference evidence="18" key="2">
    <citation type="submission" date="2025-08" db="UniProtKB">
        <authorList>
            <consortium name="Ensembl"/>
        </authorList>
    </citation>
    <scope>IDENTIFICATION</scope>
    <source>
        <strain evidence="18">broiler</strain>
    </source>
</reference>
<evidence type="ECO:0000256" key="8">
    <source>
        <dbReference type="ARBA" id="ARBA00022833"/>
    </source>
</evidence>
<evidence type="ECO:0000256" key="10">
    <source>
        <dbReference type="ARBA" id="ARBA00022933"/>
    </source>
</evidence>
<evidence type="ECO:0000256" key="6">
    <source>
        <dbReference type="ARBA" id="ARBA00022588"/>
    </source>
</evidence>
<keyword evidence="8" id="KW-0862">Zinc</keyword>
<comment type="similarity">
    <text evidence="4">Belongs to the MsrB Met sulfoxide reductase family.</text>
</comment>
<dbReference type="Ensembl" id="ENSGALT00010045361.1">
    <property type="protein sequence ID" value="ENSGALP00010027078.1"/>
    <property type="gene ID" value="ENSGALG00010018774.1"/>
</dbReference>
<evidence type="ECO:0000256" key="13">
    <source>
        <dbReference type="ARBA" id="ARBA00023242"/>
    </source>
</evidence>
<keyword evidence="7" id="KW-0479">Metal-binding</keyword>
<evidence type="ECO:0000256" key="5">
    <source>
        <dbReference type="ARBA" id="ARBA00022490"/>
    </source>
</evidence>
<gene>
    <name evidence="18" type="primary">MSRB1</name>
</gene>
<keyword evidence="12" id="KW-0206">Cytoskeleton</keyword>
<comment type="cofactor">
    <cofactor evidence="1">
        <name>Zn(2+)</name>
        <dbReference type="ChEBI" id="CHEBI:29105"/>
    </cofactor>
</comment>
<dbReference type="PANTHER" id="PTHR46755">
    <property type="entry name" value="METHIONINE-R-SULFOXIDE REDUCTASE B1"/>
    <property type="match status" value="1"/>
</dbReference>
<keyword evidence="11" id="KW-0560">Oxidoreductase</keyword>
<evidence type="ECO:0000256" key="7">
    <source>
        <dbReference type="ARBA" id="ARBA00022723"/>
    </source>
</evidence>
<sequence length="217" mass="23658">MSFCSFFGGEVFKDHFEPGVYVCARCGYELFSSRAKYEHSSPWPAFTETIHEDSVAKRKERPGALKVMTVKQPPQNPKSSFLNIIYLFFFFFFHLFSEPCLYIARCPVASVAMGWATSSSMMAPSGGSPGSEYSAARSNSSLKAKARRRIKRAALHNQCEGPFSQSGCMGAGTVTEPLVSQSASLLRVTSVLGAGRELGVGRGAAELHVLAGLVWHK</sequence>
<protein>
    <submittedName>
        <fullName evidence="18">Methionine sulfoxide reductase B1</fullName>
    </submittedName>
</protein>
<accession>A0A8V0Z1I0</accession>
<keyword evidence="6" id="KW-0399">Innate immunity</keyword>
<dbReference type="GO" id="GO:0046872">
    <property type="term" value="F:metal ion binding"/>
    <property type="evidence" value="ECO:0007669"/>
    <property type="project" value="UniProtKB-KW"/>
</dbReference>
<dbReference type="InterPro" id="IPR002579">
    <property type="entry name" value="Met_Sox_Rdtase_MsrB_dom"/>
</dbReference>
<evidence type="ECO:0000259" key="17">
    <source>
        <dbReference type="PROSITE" id="PS51790"/>
    </source>
</evidence>
<reference evidence="18" key="1">
    <citation type="submission" date="2020-11" db="EMBL/GenBank/DDBJ databases">
        <title>Gallus gallus (Chicken) genome, bGalGal1, GRCg7b, maternal haplotype autosomes + Z &amp; W.</title>
        <authorList>
            <person name="Warren W."/>
            <person name="Formenti G."/>
            <person name="Fedrigo O."/>
            <person name="Haase B."/>
            <person name="Mountcastle J."/>
            <person name="Balacco J."/>
            <person name="Tracey A."/>
            <person name="Schneider V."/>
            <person name="Okimoto R."/>
            <person name="Cheng H."/>
            <person name="Hawken R."/>
            <person name="Howe K."/>
            <person name="Jarvis E.D."/>
        </authorList>
    </citation>
    <scope>NUCLEOTIDE SEQUENCE [LARGE SCALE GENOMIC DNA]</scope>
    <source>
        <strain evidence="18">Broiler</strain>
    </source>
</reference>
<feature type="domain" description="MsrB" evidence="17">
    <location>
        <begin position="1"/>
        <end position="61"/>
    </location>
</feature>
<evidence type="ECO:0000313" key="19">
    <source>
        <dbReference type="Proteomes" id="UP000000539"/>
    </source>
</evidence>
<evidence type="ECO:0000256" key="11">
    <source>
        <dbReference type="ARBA" id="ARBA00023002"/>
    </source>
</evidence>
<comment type="function">
    <text evidence="14">Methionine-sulfoxide reductase that specifically reduces methionine (R)-sulfoxide back to methionine. While in many cases, methionine oxidation is the result of random oxidation following oxidative stress, methionine oxidation is also a post-translational modification that takes place on specific residue. Acts as a regulator of actin assembly by reducing methionine (R)-sulfoxide mediated by MICALs (MICAL1, MICAL2 or MICAL3) on actin, thereby promoting filament repolymerization. Plays a role in innate immunity by reducing oxidized actin, leading to actin repolymerization in macrophages.</text>
</comment>
<dbReference type="PANTHER" id="PTHR46755:SF5">
    <property type="entry name" value="METHIONINE-R-SULFOXIDE REDUCTASE B1"/>
    <property type="match status" value="1"/>
</dbReference>
<comment type="catalytic activity">
    <reaction evidence="15">
        <text>L-methionyl-[protein] + [thioredoxin]-disulfide + H2O = L-methionyl-(R)-S-oxide-[protein] + [thioredoxin]-dithiol</text>
        <dbReference type="Rhea" id="RHEA:24164"/>
        <dbReference type="Rhea" id="RHEA-COMP:10698"/>
        <dbReference type="Rhea" id="RHEA-COMP:10700"/>
        <dbReference type="Rhea" id="RHEA-COMP:12313"/>
        <dbReference type="Rhea" id="RHEA-COMP:12314"/>
        <dbReference type="ChEBI" id="CHEBI:15377"/>
        <dbReference type="ChEBI" id="CHEBI:16044"/>
        <dbReference type="ChEBI" id="CHEBI:29950"/>
        <dbReference type="ChEBI" id="CHEBI:45764"/>
        <dbReference type="ChEBI" id="CHEBI:50058"/>
        <dbReference type="EC" id="1.8.4.12"/>
    </reaction>
</comment>
<proteinExistence type="inferred from homology"/>
<dbReference type="GO" id="GO:0005634">
    <property type="term" value="C:nucleus"/>
    <property type="evidence" value="ECO:0000318"/>
    <property type="project" value="GO_Central"/>
</dbReference>
<dbReference type="SUPFAM" id="SSF51316">
    <property type="entry name" value="Mss4-like"/>
    <property type="match status" value="1"/>
</dbReference>
<evidence type="ECO:0000256" key="12">
    <source>
        <dbReference type="ARBA" id="ARBA00023212"/>
    </source>
</evidence>
<dbReference type="InterPro" id="IPR011057">
    <property type="entry name" value="Mss4-like_sf"/>
</dbReference>
<comment type="catalytic activity">
    <reaction evidence="16">
        <text>[thioredoxin]-disulfide + L-methionine + H2O = L-methionine (R)-S-oxide + [thioredoxin]-dithiol</text>
        <dbReference type="Rhea" id="RHEA:21260"/>
        <dbReference type="Rhea" id="RHEA-COMP:10698"/>
        <dbReference type="Rhea" id="RHEA-COMP:10700"/>
        <dbReference type="ChEBI" id="CHEBI:15377"/>
        <dbReference type="ChEBI" id="CHEBI:29950"/>
        <dbReference type="ChEBI" id="CHEBI:50058"/>
        <dbReference type="ChEBI" id="CHEBI:57844"/>
        <dbReference type="ChEBI" id="CHEBI:58773"/>
        <dbReference type="EC" id="1.8.4.14"/>
    </reaction>
</comment>
<dbReference type="FunCoup" id="A0A8V0Z1I0">
    <property type="interactions" value="61"/>
</dbReference>
<dbReference type="OrthoDB" id="44061at2759"/>
<dbReference type="GeneTree" id="ENSGT00510000047678"/>
<dbReference type="PROSITE" id="PS51790">
    <property type="entry name" value="MSRB"/>
    <property type="match status" value="1"/>
</dbReference>
<dbReference type="Pfam" id="PF01641">
    <property type="entry name" value="SelR"/>
    <property type="match status" value="1"/>
</dbReference>
<evidence type="ECO:0000256" key="1">
    <source>
        <dbReference type="ARBA" id="ARBA00001947"/>
    </source>
</evidence>
<dbReference type="Gene3D" id="2.170.150.20">
    <property type="entry name" value="Peptide methionine sulfoxide reductase"/>
    <property type="match status" value="1"/>
</dbReference>
<evidence type="ECO:0000256" key="2">
    <source>
        <dbReference type="ARBA" id="ARBA00004123"/>
    </source>
</evidence>
<name>A0A8V0Z1I0_CHICK</name>
<dbReference type="GO" id="GO:0005856">
    <property type="term" value="C:cytoskeleton"/>
    <property type="evidence" value="ECO:0007669"/>
    <property type="project" value="UniProtKB-SubCell"/>
</dbReference>
<keyword evidence="5" id="KW-0963">Cytoplasm</keyword>
<evidence type="ECO:0000256" key="14">
    <source>
        <dbReference type="ARBA" id="ARBA00046083"/>
    </source>
</evidence>
<keyword evidence="10" id="KW-0712">Selenocysteine</keyword>